<keyword evidence="2" id="KW-1277">Toxin-antitoxin system</keyword>
<organism evidence="3 4">
    <name type="scientific">Limnofasciculus baicalensis BBK-W-15</name>
    <dbReference type="NCBI Taxonomy" id="2699891"/>
    <lineage>
        <taxon>Bacteria</taxon>
        <taxon>Bacillati</taxon>
        <taxon>Cyanobacteriota</taxon>
        <taxon>Cyanophyceae</taxon>
        <taxon>Coleofasciculales</taxon>
        <taxon>Coleofasciculaceae</taxon>
        <taxon>Limnofasciculus</taxon>
        <taxon>Limnofasciculus baicalensis</taxon>
    </lineage>
</organism>
<accession>A0AAE3GQJ2</accession>
<dbReference type="PANTHER" id="PTHR35601">
    <property type="entry name" value="TOXIN RELE"/>
    <property type="match status" value="1"/>
</dbReference>
<dbReference type="Proteomes" id="UP001204953">
    <property type="component" value="Unassembled WGS sequence"/>
</dbReference>
<dbReference type="Gene3D" id="3.30.2310.20">
    <property type="entry name" value="RelE-like"/>
    <property type="match status" value="1"/>
</dbReference>
<dbReference type="InterPro" id="IPR007712">
    <property type="entry name" value="RelE/ParE_toxin"/>
</dbReference>
<gene>
    <name evidence="3" type="ORF">NJ959_05830</name>
</gene>
<proteinExistence type="inferred from homology"/>
<evidence type="ECO:0000256" key="1">
    <source>
        <dbReference type="ARBA" id="ARBA00006226"/>
    </source>
</evidence>
<dbReference type="InterPro" id="IPR035093">
    <property type="entry name" value="RelE/ParE_toxin_dom_sf"/>
</dbReference>
<dbReference type="PANTHER" id="PTHR35601:SF1">
    <property type="entry name" value="TOXIN RELE"/>
    <property type="match status" value="1"/>
</dbReference>
<evidence type="ECO:0000256" key="2">
    <source>
        <dbReference type="ARBA" id="ARBA00022649"/>
    </source>
</evidence>
<protein>
    <submittedName>
        <fullName evidence="3">Type II toxin-antitoxin system RelE/ParE family toxin</fullName>
    </submittedName>
</protein>
<dbReference type="EMBL" id="JAMZMM010000035">
    <property type="protein sequence ID" value="MCP2727998.1"/>
    <property type="molecule type" value="Genomic_DNA"/>
</dbReference>
<evidence type="ECO:0000313" key="4">
    <source>
        <dbReference type="Proteomes" id="UP001204953"/>
    </source>
</evidence>
<name>A0AAE3GQJ2_9CYAN</name>
<comment type="similarity">
    <text evidence="1">Belongs to the RelE toxin family.</text>
</comment>
<dbReference type="AlphaFoldDB" id="A0AAE3GQJ2"/>
<keyword evidence="4" id="KW-1185">Reference proteome</keyword>
<dbReference type="RefSeq" id="WP_254010802.1">
    <property type="nucleotide sequence ID" value="NZ_JAMZMM010000035.1"/>
</dbReference>
<evidence type="ECO:0000313" key="3">
    <source>
        <dbReference type="EMBL" id="MCP2727998.1"/>
    </source>
</evidence>
<sequence length="86" mass="10057">MSYSVEFTAEAVVNKEKLTQAVQDRISNKINWLVENFEQITPMSLSANLAGFFKLRVGDYRVIYSFNEDLMLITIHQIGHRREIYD</sequence>
<dbReference type="SUPFAM" id="SSF143011">
    <property type="entry name" value="RelE-like"/>
    <property type="match status" value="1"/>
</dbReference>
<dbReference type="Pfam" id="PF05016">
    <property type="entry name" value="ParE_toxin"/>
    <property type="match status" value="1"/>
</dbReference>
<reference evidence="3" key="1">
    <citation type="submission" date="2022-06" db="EMBL/GenBank/DDBJ databases">
        <title>New cyanobacteria of genus Symplocastrum in benthos of Lake Baikal.</title>
        <authorList>
            <person name="Sorokovikova E."/>
            <person name="Tikhonova I."/>
            <person name="Krasnopeev A."/>
            <person name="Evseev P."/>
            <person name="Gladkikh A."/>
            <person name="Belykh O."/>
        </authorList>
    </citation>
    <scope>NUCLEOTIDE SEQUENCE</scope>
    <source>
        <strain evidence="3">BBK-W-15</strain>
    </source>
</reference>
<comment type="caution">
    <text evidence="3">The sequence shown here is derived from an EMBL/GenBank/DDBJ whole genome shotgun (WGS) entry which is preliminary data.</text>
</comment>